<sequence length="167" mass="19588">MLPRLDRDASGPILSEPLWTHRRRTRPAYRVHYASSPAHPSQESWMSFGLRWTADGRDLMLGDLEGSSRRETAFYFAGFGPLVEWIGSPRRWRSLRFRAKACCWAHTRLKLSGFSQRVGRLWSTRNWAKLKPERMPDEDSTVPRRTKDHLIYHFNAPSEYIFSSPRP</sequence>
<name>A0ABQ0KWJ0_MYCCL</name>
<protein>
    <submittedName>
        <fullName evidence="1">Uncharacterized protein</fullName>
    </submittedName>
</protein>
<dbReference type="Proteomes" id="UP000815677">
    <property type="component" value="Unassembled WGS sequence"/>
</dbReference>
<proteinExistence type="predicted"/>
<gene>
    <name evidence="1" type="ORF">MCHLO_00740</name>
</gene>
<organism evidence="1 2">
    <name type="scientific">Mycena chlorophos</name>
    <name type="common">Agaric fungus</name>
    <name type="synonym">Agaricus chlorophos</name>
    <dbReference type="NCBI Taxonomy" id="658473"/>
    <lineage>
        <taxon>Eukaryota</taxon>
        <taxon>Fungi</taxon>
        <taxon>Dikarya</taxon>
        <taxon>Basidiomycota</taxon>
        <taxon>Agaricomycotina</taxon>
        <taxon>Agaricomycetes</taxon>
        <taxon>Agaricomycetidae</taxon>
        <taxon>Agaricales</taxon>
        <taxon>Marasmiineae</taxon>
        <taxon>Mycenaceae</taxon>
        <taxon>Mycena</taxon>
    </lineage>
</organism>
<dbReference type="EMBL" id="DF838509">
    <property type="protein sequence ID" value="GAT43047.1"/>
    <property type="molecule type" value="Genomic_DNA"/>
</dbReference>
<evidence type="ECO:0000313" key="1">
    <source>
        <dbReference type="EMBL" id="GAT43047.1"/>
    </source>
</evidence>
<evidence type="ECO:0000313" key="2">
    <source>
        <dbReference type="Proteomes" id="UP000815677"/>
    </source>
</evidence>
<reference evidence="1" key="1">
    <citation type="submission" date="2014-09" db="EMBL/GenBank/DDBJ databases">
        <title>Genome sequence of the luminous mushroom Mycena chlorophos for searching fungal bioluminescence genes.</title>
        <authorList>
            <person name="Tanaka Y."/>
            <person name="Kasuga D."/>
            <person name="Oba Y."/>
            <person name="Hase S."/>
            <person name="Sato K."/>
            <person name="Oba Y."/>
            <person name="Sakakibara Y."/>
        </authorList>
    </citation>
    <scope>NUCLEOTIDE SEQUENCE</scope>
</reference>
<keyword evidence="2" id="KW-1185">Reference proteome</keyword>
<accession>A0ABQ0KWJ0</accession>